<proteinExistence type="predicted"/>
<evidence type="ECO:0000313" key="2">
    <source>
        <dbReference type="Proteomes" id="UP000307507"/>
    </source>
</evidence>
<accession>A0A4S4A6C2</accession>
<keyword evidence="2" id="KW-1185">Reference proteome</keyword>
<gene>
    <name evidence="1" type="ORF">E6C50_00635</name>
</gene>
<comment type="caution">
    <text evidence="1">The sequence shown here is derived from an EMBL/GenBank/DDBJ whole genome shotgun (WGS) entry which is preliminary data.</text>
</comment>
<dbReference type="OrthoDB" id="771639at2"/>
<dbReference type="AlphaFoldDB" id="A0A4S4A6C2"/>
<sequence length="118" mass="13855">MFTVKAFIQNSCHEYLTTHQVVCFAIIKRIYRRVLAGYRFGSIKVNNDELVTDGNHRYIAYKLAGIAINTVKSGCSFSDIRRSFKDIKIDTIEDWDYNCPYNRKYCNDDFLSDFEKIN</sequence>
<organism evidence="1 2">
    <name type="scientific">Flavobacterium supellecticarium</name>
    <dbReference type="NCBI Taxonomy" id="2565924"/>
    <lineage>
        <taxon>Bacteria</taxon>
        <taxon>Pseudomonadati</taxon>
        <taxon>Bacteroidota</taxon>
        <taxon>Flavobacteriia</taxon>
        <taxon>Flavobacteriales</taxon>
        <taxon>Flavobacteriaceae</taxon>
        <taxon>Flavobacterium</taxon>
    </lineage>
</organism>
<dbReference type="EMBL" id="SSNZ01000001">
    <property type="protein sequence ID" value="THF53515.1"/>
    <property type="molecule type" value="Genomic_DNA"/>
</dbReference>
<name>A0A4S4A6C2_9FLAO</name>
<dbReference type="Proteomes" id="UP000307507">
    <property type="component" value="Unassembled WGS sequence"/>
</dbReference>
<evidence type="ECO:0008006" key="3">
    <source>
        <dbReference type="Google" id="ProtNLM"/>
    </source>
</evidence>
<reference evidence="1 2" key="1">
    <citation type="submission" date="2019-04" db="EMBL/GenBank/DDBJ databases">
        <title>Flavobacterium sp. nov. isolated from construction timber.</title>
        <authorList>
            <person name="Lin S.-Y."/>
            <person name="Chang C.-T."/>
            <person name="Young C.-C."/>
        </authorList>
    </citation>
    <scope>NUCLEOTIDE SEQUENCE [LARGE SCALE GENOMIC DNA]</scope>
    <source>
        <strain evidence="1 2">CC-CTC003</strain>
    </source>
</reference>
<evidence type="ECO:0000313" key="1">
    <source>
        <dbReference type="EMBL" id="THF53515.1"/>
    </source>
</evidence>
<protein>
    <recommendedName>
        <fullName evidence="3">ParB-like nuclease domain-containing protein</fullName>
    </recommendedName>
</protein>